<dbReference type="AlphaFoldDB" id="A0A3P7NFI7"/>
<dbReference type="EMBL" id="UYRU01085204">
    <property type="protein sequence ID" value="VDN34398.1"/>
    <property type="molecule type" value="Genomic_DNA"/>
</dbReference>
<sequence length="117" mass="13089">MQHRDKLRLLADEFRETLAPLSPVEFVTLADKIASLRKTLSPAWERLNWNSLVIDDFLAKGNAALSKFRTLLDGIHKASENIEDILHTFSNAVLFNMPQSVQPCSSSKPISLPACKV</sequence>
<dbReference type="OrthoDB" id="6141236at2759"/>
<name>A0A3P7NFI7_DIBLA</name>
<dbReference type="Proteomes" id="UP000281553">
    <property type="component" value="Unassembled WGS sequence"/>
</dbReference>
<gene>
    <name evidence="1" type="ORF">DILT_LOCUS16498</name>
</gene>
<organism evidence="1 2">
    <name type="scientific">Dibothriocephalus latus</name>
    <name type="common">Fish tapeworm</name>
    <name type="synonym">Diphyllobothrium latum</name>
    <dbReference type="NCBI Taxonomy" id="60516"/>
    <lineage>
        <taxon>Eukaryota</taxon>
        <taxon>Metazoa</taxon>
        <taxon>Spiralia</taxon>
        <taxon>Lophotrochozoa</taxon>
        <taxon>Platyhelminthes</taxon>
        <taxon>Cestoda</taxon>
        <taxon>Eucestoda</taxon>
        <taxon>Diphyllobothriidea</taxon>
        <taxon>Diphyllobothriidae</taxon>
        <taxon>Dibothriocephalus</taxon>
    </lineage>
</organism>
<proteinExistence type="predicted"/>
<accession>A0A3P7NFI7</accession>
<keyword evidence="2" id="KW-1185">Reference proteome</keyword>
<protein>
    <recommendedName>
        <fullName evidence="3">Dynein heavy chain tail domain-containing protein</fullName>
    </recommendedName>
</protein>
<evidence type="ECO:0000313" key="1">
    <source>
        <dbReference type="EMBL" id="VDN34398.1"/>
    </source>
</evidence>
<evidence type="ECO:0008006" key="3">
    <source>
        <dbReference type="Google" id="ProtNLM"/>
    </source>
</evidence>
<reference evidence="1 2" key="1">
    <citation type="submission" date="2018-11" db="EMBL/GenBank/DDBJ databases">
        <authorList>
            <consortium name="Pathogen Informatics"/>
        </authorList>
    </citation>
    <scope>NUCLEOTIDE SEQUENCE [LARGE SCALE GENOMIC DNA]</scope>
</reference>
<evidence type="ECO:0000313" key="2">
    <source>
        <dbReference type="Proteomes" id="UP000281553"/>
    </source>
</evidence>